<reference evidence="1" key="1">
    <citation type="journal article" date="2023" name="Insect Mol. Biol.">
        <title>Genome sequencing provides insights into the evolution of gene families encoding plant cell wall-degrading enzymes in longhorned beetles.</title>
        <authorList>
            <person name="Shin N.R."/>
            <person name="Okamura Y."/>
            <person name="Kirsch R."/>
            <person name="Pauchet Y."/>
        </authorList>
    </citation>
    <scope>NUCLEOTIDE SEQUENCE</scope>
    <source>
        <strain evidence="1">AMC_N1</strain>
    </source>
</reference>
<dbReference type="AlphaFoldDB" id="A0AAV8YLG9"/>
<evidence type="ECO:0000313" key="1">
    <source>
        <dbReference type="EMBL" id="KAJ8952601.1"/>
    </source>
</evidence>
<dbReference type="EMBL" id="JAPWTK010000066">
    <property type="protein sequence ID" value="KAJ8952601.1"/>
    <property type="molecule type" value="Genomic_DNA"/>
</dbReference>
<evidence type="ECO:0000313" key="2">
    <source>
        <dbReference type="Proteomes" id="UP001162162"/>
    </source>
</evidence>
<sequence>MRIYKRKSAREKSSVETFRTAAKEVLENGRYLRTVAEDLSERSCIGTANQSGWMSVGIAVEFCGHMVHYFDYSHKGSALERATDSLANMGISGNHSVV</sequence>
<accession>A0AAV8YLG9</accession>
<dbReference type="Proteomes" id="UP001162162">
    <property type="component" value="Unassembled WGS sequence"/>
</dbReference>
<organism evidence="1 2">
    <name type="scientific">Aromia moschata</name>
    <dbReference type="NCBI Taxonomy" id="1265417"/>
    <lineage>
        <taxon>Eukaryota</taxon>
        <taxon>Metazoa</taxon>
        <taxon>Ecdysozoa</taxon>
        <taxon>Arthropoda</taxon>
        <taxon>Hexapoda</taxon>
        <taxon>Insecta</taxon>
        <taxon>Pterygota</taxon>
        <taxon>Neoptera</taxon>
        <taxon>Endopterygota</taxon>
        <taxon>Coleoptera</taxon>
        <taxon>Polyphaga</taxon>
        <taxon>Cucujiformia</taxon>
        <taxon>Chrysomeloidea</taxon>
        <taxon>Cerambycidae</taxon>
        <taxon>Cerambycinae</taxon>
        <taxon>Callichromatini</taxon>
        <taxon>Aromia</taxon>
    </lineage>
</organism>
<protein>
    <submittedName>
        <fullName evidence="1">Uncharacterized protein</fullName>
    </submittedName>
</protein>
<proteinExistence type="predicted"/>
<comment type="caution">
    <text evidence="1">The sequence shown here is derived from an EMBL/GenBank/DDBJ whole genome shotgun (WGS) entry which is preliminary data.</text>
</comment>
<keyword evidence="2" id="KW-1185">Reference proteome</keyword>
<gene>
    <name evidence="1" type="ORF">NQ318_004148</name>
</gene>
<name>A0AAV8YLG9_9CUCU</name>